<dbReference type="Proteomes" id="UP001484239">
    <property type="component" value="Unassembled WGS sequence"/>
</dbReference>
<comment type="caution">
    <text evidence="3">The sequence shown here is derived from an EMBL/GenBank/DDBJ whole genome shotgun (WGS) entry which is preliminary data.</text>
</comment>
<dbReference type="InterPro" id="IPR036388">
    <property type="entry name" value="WH-like_DNA-bd_sf"/>
</dbReference>
<evidence type="ECO:0000259" key="2">
    <source>
        <dbReference type="Pfam" id="PF01035"/>
    </source>
</evidence>
<evidence type="ECO:0000313" key="4">
    <source>
        <dbReference type="Proteomes" id="UP001484239"/>
    </source>
</evidence>
<accession>A0ABU9EDQ5</accession>
<protein>
    <submittedName>
        <fullName evidence="3">MGMT family protein</fullName>
    </submittedName>
</protein>
<dbReference type="Gene3D" id="1.10.10.10">
    <property type="entry name" value="Winged helix-like DNA-binding domain superfamily/Winged helix DNA-binding domain"/>
    <property type="match status" value="1"/>
</dbReference>
<dbReference type="EMBL" id="JBBHLI010000008">
    <property type="protein sequence ID" value="MEK9502015.1"/>
    <property type="molecule type" value="Genomic_DNA"/>
</dbReference>
<dbReference type="PANTHER" id="PTHR42942:SF1">
    <property type="entry name" value="ALKYLTRANSFERASE-LIKE PROTEIN 1"/>
    <property type="match status" value="1"/>
</dbReference>
<organism evidence="3 4">
    <name type="scientific">Gaopeijia maritima</name>
    <dbReference type="NCBI Taxonomy" id="3119007"/>
    <lineage>
        <taxon>Bacteria</taxon>
        <taxon>Pseudomonadati</taxon>
        <taxon>Gemmatimonadota</taxon>
        <taxon>Longimicrobiia</taxon>
        <taxon>Gaopeijiales</taxon>
        <taxon>Gaopeijiaceae</taxon>
        <taxon>Gaopeijia</taxon>
    </lineage>
</organism>
<dbReference type="InterPro" id="IPR014048">
    <property type="entry name" value="MethylDNA_cys_MeTrfase_DNA-bd"/>
</dbReference>
<dbReference type="SUPFAM" id="SSF46767">
    <property type="entry name" value="Methylated DNA-protein cysteine methyltransferase, C-terminal domain"/>
    <property type="match status" value="1"/>
</dbReference>
<feature type="domain" description="Methylated-DNA-[protein]-cysteine S-methyltransferase DNA binding" evidence="2">
    <location>
        <begin position="12"/>
        <end position="94"/>
    </location>
</feature>
<reference evidence="3 4" key="1">
    <citation type="submission" date="2024-02" db="EMBL/GenBank/DDBJ databases">
        <title>A novel Gemmatimonadota bacterium.</title>
        <authorList>
            <person name="Du Z.-J."/>
            <person name="Ye Y.-Q."/>
        </authorList>
    </citation>
    <scope>NUCLEOTIDE SEQUENCE [LARGE SCALE GENOMIC DNA]</scope>
    <source>
        <strain evidence="3 4">DH-20</strain>
    </source>
</reference>
<dbReference type="InterPro" id="IPR052520">
    <property type="entry name" value="ATL_DNA_repair"/>
</dbReference>
<gene>
    <name evidence="3" type="ORF">WI372_13560</name>
</gene>
<dbReference type="RefSeq" id="WP_405280668.1">
    <property type="nucleotide sequence ID" value="NZ_CP144380.1"/>
</dbReference>
<dbReference type="Pfam" id="PF01035">
    <property type="entry name" value="DNA_binding_1"/>
    <property type="match status" value="1"/>
</dbReference>
<dbReference type="InterPro" id="IPR036217">
    <property type="entry name" value="MethylDNA_cys_MeTrfase_DNAb"/>
</dbReference>
<evidence type="ECO:0000313" key="3">
    <source>
        <dbReference type="EMBL" id="MEK9502015.1"/>
    </source>
</evidence>
<dbReference type="PANTHER" id="PTHR42942">
    <property type="entry name" value="6-O-METHYLGUANINE DNA METHYLTRANSFERASE"/>
    <property type="match status" value="1"/>
</dbReference>
<name>A0ABU9EDQ5_9BACT</name>
<sequence length="112" mass="12334">MPPSAPRRRCGEFAESVHRWVRRIPSGSVASYGDVAALAGSPRAARGVGAVLNGLDPDSDVPWWRVVNRRGRLSIPAELGRRALQRRLLLDEGVAFVDEESVDLQRHQWAGP</sequence>
<evidence type="ECO:0000256" key="1">
    <source>
        <dbReference type="ARBA" id="ARBA00022763"/>
    </source>
</evidence>
<keyword evidence="1" id="KW-0227">DNA damage</keyword>
<dbReference type="CDD" id="cd06445">
    <property type="entry name" value="ATase"/>
    <property type="match status" value="1"/>
</dbReference>
<proteinExistence type="predicted"/>
<keyword evidence="4" id="KW-1185">Reference proteome</keyword>